<organism evidence="1">
    <name type="scientific">bioreactor metagenome</name>
    <dbReference type="NCBI Taxonomy" id="1076179"/>
    <lineage>
        <taxon>unclassified sequences</taxon>
        <taxon>metagenomes</taxon>
        <taxon>ecological metagenomes</taxon>
    </lineage>
</organism>
<reference evidence="1" key="1">
    <citation type="submission" date="2019-08" db="EMBL/GenBank/DDBJ databases">
        <authorList>
            <person name="Kucharzyk K."/>
            <person name="Murdoch R.W."/>
            <person name="Higgins S."/>
            <person name="Loffler F."/>
        </authorList>
    </citation>
    <scope>NUCLEOTIDE SEQUENCE</scope>
</reference>
<accession>A0A644VKC5</accession>
<sequence>MNDIMVLYRSVKINFIPKGQELIFLFFTIVNQFSGGYSTGVPPLPIPNREVKPGHVDGTA</sequence>
<comment type="caution">
    <text evidence="1">The sequence shown here is derived from an EMBL/GenBank/DDBJ whole genome shotgun (WGS) entry which is preliminary data.</text>
</comment>
<dbReference type="EMBL" id="VSSQ01000341">
    <property type="protein sequence ID" value="MPL91864.1"/>
    <property type="molecule type" value="Genomic_DNA"/>
</dbReference>
<gene>
    <name evidence="1" type="ORF">SDC9_37947</name>
</gene>
<name>A0A644VKC5_9ZZZZ</name>
<proteinExistence type="predicted"/>
<dbReference type="AlphaFoldDB" id="A0A644VKC5"/>
<evidence type="ECO:0000313" key="1">
    <source>
        <dbReference type="EMBL" id="MPL91864.1"/>
    </source>
</evidence>
<protein>
    <submittedName>
        <fullName evidence="1">Uncharacterized protein</fullName>
    </submittedName>
</protein>